<accession>A0A2P5CXG1</accession>
<evidence type="ECO:0000313" key="2">
    <source>
        <dbReference type="Proteomes" id="UP000237105"/>
    </source>
</evidence>
<keyword evidence="2" id="KW-1185">Reference proteome</keyword>
<dbReference type="EMBL" id="JXTB01000085">
    <property type="protein sequence ID" value="PON65711.1"/>
    <property type="molecule type" value="Genomic_DNA"/>
</dbReference>
<dbReference type="AlphaFoldDB" id="A0A2P5CXG1"/>
<sequence>MPQVLYLNAVGNLIYVMVCMKPDISYVVRVVSRYMHDPGKDYWQAMKWILRYLLKTVDIGLVFKRDDKLSQCVVGYVDSDYTGDLDKYRSTTRYVFIFAKVQISWKSTL</sequence>
<organism evidence="1 2">
    <name type="scientific">Parasponia andersonii</name>
    <name type="common">Sponia andersonii</name>
    <dbReference type="NCBI Taxonomy" id="3476"/>
    <lineage>
        <taxon>Eukaryota</taxon>
        <taxon>Viridiplantae</taxon>
        <taxon>Streptophyta</taxon>
        <taxon>Embryophyta</taxon>
        <taxon>Tracheophyta</taxon>
        <taxon>Spermatophyta</taxon>
        <taxon>Magnoliopsida</taxon>
        <taxon>eudicotyledons</taxon>
        <taxon>Gunneridae</taxon>
        <taxon>Pentapetalae</taxon>
        <taxon>rosids</taxon>
        <taxon>fabids</taxon>
        <taxon>Rosales</taxon>
        <taxon>Cannabaceae</taxon>
        <taxon>Parasponia</taxon>
    </lineage>
</organism>
<dbReference type="STRING" id="3476.A0A2P5CXG1"/>
<evidence type="ECO:0000313" key="1">
    <source>
        <dbReference type="EMBL" id="PON65711.1"/>
    </source>
</evidence>
<name>A0A2P5CXG1_PARAD</name>
<dbReference type="PANTHER" id="PTHR11439:SF467">
    <property type="entry name" value="INTEGRASE CATALYTIC DOMAIN-CONTAINING PROTEIN"/>
    <property type="match status" value="1"/>
</dbReference>
<gene>
    <name evidence="1" type="ORF">PanWU01x14_114540</name>
</gene>
<protein>
    <submittedName>
        <fullName evidence="1">Uncharacterized protein</fullName>
    </submittedName>
</protein>
<dbReference type="OrthoDB" id="1645289at2759"/>
<dbReference type="Proteomes" id="UP000237105">
    <property type="component" value="Unassembled WGS sequence"/>
</dbReference>
<dbReference type="PANTHER" id="PTHR11439">
    <property type="entry name" value="GAG-POL-RELATED RETROTRANSPOSON"/>
    <property type="match status" value="1"/>
</dbReference>
<proteinExistence type="predicted"/>
<comment type="caution">
    <text evidence="1">The sequence shown here is derived from an EMBL/GenBank/DDBJ whole genome shotgun (WGS) entry which is preliminary data.</text>
</comment>
<reference evidence="2" key="1">
    <citation type="submission" date="2016-06" db="EMBL/GenBank/DDBJ databases">
        <title>Parallel loss of symbiosis genes in relatives of nitrogen-fixing non-legume Parasponia.</title>
        <authorList>
            <person name="Van Velzen R."/>
            <person name="Holmer R."/>
            <person name="Bu F."/>
            <person name="Rutten L."/>
            <person name="Van Zeijl A."/>
            <person name="Liu W."/>
            <person name="Santuari L."/>
            <person name="Cao Q."/>
            <person name="Sharma T."/>
            <person name="Shen D."/>
            <person name="Roswanjaya Y."/>
            <person name="Wardhani T."/>
            <person name="Kalhor M.S."/>
            <person name="Jansen J."/>
            <person name="Van den Hoogen J."/>
            <person name="Gungor B."/>
            <person name="Hartog M."/>
            <person name="Hontelez J."/>
            <person name="Verver J."/>
            <person name="Yang W.-C."/>
            <person name="Schijlen E."/>
            <person name="Repin R."/>
            <person name="Schilthuizen M."/>
            <person name="Schranz E."/>
            <person name="Heidstra R."/>
            <person name="Miyata K."/>
            <person name="Fedorova E."/>
            <person name="Kohlen W."/>
            <person name="Bisseling T."/>
            <person name="Smit S."/>
            <person name="Geurts R."/>
        </authorList>
    </citation>
    <scope>NUCLEOTIDE SEQUENCE [LARGE SCALE GENOMIC DNA]</scope>
    <source>
        <strain evidence="2">cv. WU1-14</strain>
    </source>
</reference>